<protein>
    <submittedName>
        <fullName evidence="1">Uncharacterized protein</fullName>
    </submittedName>
</protein>
<gene>
    <name evidence="1" type="ORF">RSA11_11975</name>
</gene>
<dbReference type="Proteomes" id="UP000072605">
    <property type="component" value="Unassembled WGS sequence"/>
</dbReference>
<dbReference type="EMBL" id="LDQV01000027">
    <property type="protein sequence ID" value="KTR26106.1"/>
    <property type="molecule type" value="Genomic_DNA"/>
</dbReference>
<sequence length="178" mass="20677">MSMMVRMFERQKWSYEEPLSGDHNIIPADTITSDLRTRSNTLSFWSINTHDELEDAVLAIATSRNQLTRLDVLILQEDKIVESNLELVLSPETGHSPYTLMNEKHYNLVNLNYNKLGDLSRIIISVVENDGVSHRYTKQQIREIIYSGHMSGKIEFDEMHEDLQKELTKFILSKSHLQ</sequence>
<name>A0AAW3MAS0_9BACL</name>
<evidence type="ECO:0000313" key="1">
    <source>
        <dbReference type="EMBL" id="KTR26106.1"/>
    </source>
</evidence>
<comment type="caution">
    <text evidence="1">The sequence shown here is derived from an EMBL/GenBank/DDBJ whole genome shotgun (WGS) entry which is preliminary data.</text>
</comment>
<accession>A0AAW3MAS0</accession>
<reference evidence="1 2" key="1">
    <citation type="journal article" date="2016" name="Front. Microbiol.">
        <title>Genomic Resource of Rice Seed Associated Bacteria.</title>
        <authorList>
            <person name="Midha S."/>
            <person name="Bansal K."/>
            <person name="Sharma S."/>
            <person name="Kumar N."/>
            <person name="Patil P.P."/>
            <person name="Chaudhry V."/>
            <person name="Patil P.B."/>
        </authorList>
    </citation>
    <scope>NUCLEOTIDE SEQUENCE [LARGE SCALE GENOMIC DNA]</scope>
    <source>
        <strain evidence="1 2">RSA11</strain>
    </source>
</reference>
<proteinExistence type="predicted"/>
<organism evidence="1 2">
    <name type="scientific">Exiguobacterium indicum</name>
    <dbReference type="NCBI Taxonomy" id="296995"/>
    <lineage>
        <taxon>Bacteria</taxon>
        <taxon>Bacillati</taxon>
        <taxon>Bacillota</taxon>
        <taxon>Bacilli</taxon>
        <taxon>Bacillales</taxon>
        <taxon>Bacillales Family XII. Incertae Sedis</taxon>
        <taxon>Exiguobacterium</taxon>
    </lineage>
</organism>
<evidence type="ECO:0000313" key="2">
    <source>
        <dbReference type="Proteomes" id="UP000072605"/>
    </source>
</evidence>
<dbReference type="AlphaFoldDB" id="A0AAW3MAS0"/>